<evidence type="ECO:0000259" key="2">
    <source>
        <dbReference type="Pfam" id="PF13509"/>
    </source>
</evidence>
<dbReference type="eggNOG" id="COG2996">
    <property type="taxonomic scope" value="Bacteria"/>
</dbReference>
<accession>A0A068NIK8</accession>
<protein>
    <submittedName>
        <fullName evidence="4">Nucleic acid binding protein</fullName>
    </submittedName>
</protein>
<dbReference type="PANTHER" id="PTHR37296">
    <property type="entry name" value="CONSERVED VIRULENCE FACTOR B"/>
    <property type="match status" value="1"/>
</dbReference>
<evidence type="ECO:0000313" key="5">
    <source>
        <dbReference type="Proteomes" id="UP000027982"/>
    </source>
</evidence>
<dbReference type="InterPro" id="IPR036388">
    <property type="entry name" value="WH-like_DNA-bd_sf"/>
</dbReference>
<dbReference type="RefSeq" id="WP_025227885.1">
    <property type="nucleotide sequence ID" value="NZ_CP007139.1"/>
</dbReference>
<reference evidence="4 5" key="1">
    <citation type="journal article" date="2014" name="PLoS ONE">
        <title>The first complete genome sequence of the class fimbriimonadia in the phylum armatimonadetes.</title>
        <authorList>
            <person name="Hu Z.Y."/>
            <person name="Wang Y.Z."/>
            <person name="Im W.T."/>
            <person name="Wang S.Y."/>
            <person name="Zhao G.P."/>
            <person name="Zheng H.J."/>
            <person name="Quan Z.X."/>
        </authorList>
    </citation>
    <scope>NUCLEOTIDE SEQUENCE [LARGE SCALE GENOMIC DNA]</scope>
    <source>
        <strain evidence="4">Gsoil 348</strain>
    </source>
</reference>
<dbReference type="STRING" id="661478.OP10G_0070"/>
<dbReference type="PANTHER" id="PTHR37296:SF1">
    <property type="entry name" value="CONSERVED VIRULENCE FACTOR B"/>
    <property type="match status" value="1"/>
</dbReference>
<dbReference type="InterPro" id="IPR012340">
    <property type="entry name" value="NA-bd_OB-fold"/>
</dbReference>
<dbReference type="Gene3D" id="2.40.50.140">
    <property type="entry name" value="Nucleic acid-binding proteins"/>
    <property type="match status" value="2"/>
</dbReference>
<dbReference type="AlphaFoldDB" id="A0A068NIK8"/>
<organism evidence="4 5">
    <name type="scientific">Fimbriimonas ginsengisoli Gsoil 348</name>
    <dbReference type="NCBI Taxonomy" id="661478"/>
    <lineage>
        <taxon>Bacteria</taxon>
        <taxon>Bacillati</taxon>
        <taxon>Armatimonadota</taxon>
        <taxon>Fimbriimonadia</taxon>
        <taxon>Fimbriimonadales</taxon>
        <taxon>Fimbriimonadaceae</taxon>
        <taxon>Fimbriimonas</taxon>
    </lineage>
</organism>
<gene>
    <name evidence="4" type="ORF">OP10G_0070</name>
</gene>
<dbReference type="EMBL" id="CP007139">
    <property type="protein sequence ID" value="AIE83438.1"/>
    <property type="molecule type" value="Genomic_DNA"/>
</dbReference>
<evidence type="ECO:0000313" key="4">
    <source>
        <dbReference type="EMBL" id="AIE83438.1"/>
    </source>
</evidence>
<dbReference type="Proteomes" id="UP000027982">
    <property type="component" value="Chromosome"/>
</dbReference>
<keyword evidence="5" id="KW-1185">Reference proteome</keyword>
<name>A0A068NIK8_FIMGI</name>
<dbReference type="Pfam" id="PF13509">
    <property type="entry name" value="S1_2"/>
    <property type="match status" value="1"/>
</dbReference>
<feature type="domain" description="Conserved virulence factor B first S1" evidence="2">
    <location>
        <begin position="4"/>
        <end position="63"/>
    </location>
</feature>
<evidence type="ECO:0000256" key="1">
    <source>
        <dbReference type="PIRNR" id="PIRNR012524"/>
    </source>
</evidence>
<dbReference type="KEGG" id="fgi:OP10G_0070"/>
<dbReference type="Gene3D" id="1.10.10.10">
    <property type="entry name" value="Winged helix-like DNA-binding domain superfamily/Winged helix DNA-binding domain"/>
    <property type="match status" value="1"/>
</dbReference>
<dbReference type="PIRSF" id="PIRSF012524">
    <property type="entry name" value="YitL_S1"/>
    <property type="match status" value="1"/>
</dbReference>
<dbReference type="InterPro" id="IPR040764">
    <property type="entry name" value="CvfB_WH"/>
</dbReference>
<feature type="domain" description="Conserved virulence factor B-like winged helix" evidence="3">
    <location>
        <begin position="218"/>
        <end position="274"/>
    </location>
</feature>
<dbReference type="Pfam" id="PF17783">
    <property type="entry name" value="WHD_CvfB"/>
    <property type="match status" value="1"/>
</dbReference>
<sequence length="282" mass="31597">MIQIGAYNRLKIARRTDHGMYLTDGQDEVLLPRKFIPEGIGEGEQLRVFVTTDSEDRPIATTQRPKAVVGEFATMQAKMVGAHGAFMDWGLDKDLLVPFAEQFRAIEEGAWYVVRVELDTKTNRVFGSTRLGKYLKGDVRNLSEGQEVSLLVTDVVPEGARVVVDSAYFGMVFPDELHERLRIGESRRGYIKRIREDGGIALTLSPMGYQGAVDESPRIVERLRREGGFMAIGDKSPPEDIRREFGLSKATFKKALGHLMKSGRIEQTFHGIRLKENGNGKP</sequence>
<comment type="similarity">
    <text evidence="1">Belongs to the CvfB family.</text>
</comment>
<dbReference type="InterPro" id="IPR039566">
    <property type="entry name" value="CvfB_S1_st"/>
</dbReference>
<dbReference type="InterPro" id="IPR014464">
    <property type="entry name" value="CvfB_fam"/>
</dbReference>
<dbReference type="OrthoDB" id="9801597at2"/>
<proteinExistence type="inferred from homology"/>
<evidence type="ECO:0000259" key="3">
    <source>
        <dbReference type="Pfam" id="PF17783"/>
    </source>
</evidence>
<dbReference type="HOGENOM" id="CLU_064885_1_0_0"/>